<dbReference type="SMART" id="SM00165">
    <property type="entry name" value="UBA"/>
    <property type="match status" value="1"/>
</dbReference>
<evidence type="ECO:0000313" key="7">
    <source>
        <dbReference type="WBParaSite" id="SCUD_0001238601-mRNA-1"/>
    </source>
</evidence>
<sequence length="829" mass="94707">MSDEENLQKLLLMGFTDEDNIRAVLKSCSSDVNEAISVLSSEGVYTRNSCAFTPDKSMIRSKETLEDECSGSATVSLDESSDPLDKLVLGHNISIGFSSLEFNRLQSRVLTEQWDIPCLRSQSLGVCLMGAVYEIKVNGLKTFDLYPEVQRFLTICLKECVTKLMTSQAVFNWDRDTLEGVHNMLELIIRLICEYMSTLKVAILGEIKEYNGKVNDKEDSVESQPLRDKHLQSIGVLGCGAFLFTELFHILSMIFDCETNYHQLCRDRNCNTGTYADPFNDWSQIAHKYLENIVFAEALPTPRNFYLVNLLNCFGVYNGFSLLSWFATQSWSNINLTSIFLLPMAKCCDYLTLYTLKSYAAKVMYRVIWRLSNLCIEDFKDRDSRIFELITSIRVLTYRLVDLNVADNLGSLLTSEECSFCLGSLMFTVFEPNWDDVILRYNKNNFNQQLNDQVSLFSIPVIDKLHYSLLLTAISPPQGVGGATFNGRMMALRELIQQLEVSKQFENVNNSSSNWNKNNQKRPRPIVSLTSASLLATENAAFLAKRQRRRVLRLDQLMFWIQDNEVISKSLHKLDNTAYMTTLNNFFRALGERITNDDLTTLWHRTSHQNGAAVDNILNLLTDLASSRFTQSQLKHLFFLVELSWMNLDLQAISHNFPDIKSNNNRKSKTSLIQLPPPDEPSTIRHARARLLNMIGRIGISSRDPNTADMCIELLWRLAHSDYSEEAKTFSRQNYKPKQSSPQKITFVDRILVSHGHKMDTTDPTVALEFPKYMHPEPIEAALAQQLVIIREFHCSGVEQRIRAMRWLLEAVGHISRVSYSFVIDMSAV</sequence>
<dbReference type="InterPro" id="IPR009060">
    <property type="entry name" value="UBA-like_sf"/>
</dbReference>
<dbReference type="EMBL" id="UZAK01035091">
    <property type="protein sequence ID" value="VDP48582.1"/>
    <property type="molecule type" value="Genomic_DNA"/>
</dbReference>
<dbReference type="GO" id="GO:0008233">
    <property type="term" value="F:peptidase activity"/>
    <property type="evidence" value="ECO:0007669"/>
    <property type="project" value="UniProtKB-KW"/>
</dbReference>
<evidence type="ECO:0000313" key="6">
    <source>
        <dbReference type="Proteomes" id="UP000279833"/>
    </source>
</evidence>
<feature type="domain" description="UBA" evidence="4">
    <location>
        <begin position="1"/>
        <end position="42"/>
    </location>
</feature>
<dbReference type="GO" id="GO:0006508">
    <property type="term" value="P:proteolysis"/>
    <property type="evidence" value="ECO:0007669"/>
    <property type="project" value="UniProtKB-KW"/>
</dbReference>
<dbReference type="PROSITE" id="PS50030">
    <property type="entry name" value="UBA"/>
    <property type="match status" value="1"/>
</dbReference>
<accession>A0A183KBJ5</accession>
<dbReference type="Proteomes" id="UP000279833">
    <property type="component" value="Unassembled WGS sequence"/>
</dbReference>
<reference evidence="7" key="1">
    <citation type="submission" date="2016-06" db="UniProtKB">
        <authorList>
            <consortium name="WormBaseParasite"/>
        </authorList>
    </citation>
    <scope>IDENTIFICATION</scope>
</reference>
<evidence type="ECO:0000259" key="4">
    <source>
        <dbReference type="PROSITE" id="PS50030"/>
    </source>
</evidence>
<name>A0A183KBJ5_9TREM</name>
<dbReference type="Pfam" id="PF25010">
    <property type="entry name" value="ARM_UBP24_USP9X-Y"/>
    <property type="match status" value="1"/>
</dbReference>
<protein>
    <submittedName>
        <fullName evidence="7">UBA domain-containing protein</fullName>
    </submittedName>
</protein>
<evidence type="ECO:0000256" key="2">
    <source>
        <dbReference type="ARBA" id="ARBA00022786"/>
    </source>
</evidence>
<gene>
    <name evidence="5" type="ORF">SCUD_LOCUS12383</name>
</gene>
<keyword evidence="2" id="KW-0833">Ubl conjugation pathway</keyword>
<organism evidence="7">
    <name type="scientific">Schistosoma curassoni</name>
    <dbReference type="NCBI Taxonomy" id="6186"/>
    <lineage>
        <taxon>Eukaryota</taxon>
        <taxon>Metazoa</taxon>
        <taxon>Spiralia</taxon>
        <taxon>Lophotrochozoa</taxon>
        <taxon>Platyhelminthes</taxon>
        <taxon>Trematoda</taxon>
        <taxon>Digenea</taxon>
        <taxon>Strigeidida</taxon>
        <taxon>Schistosomatoidea</taxon>
        <taxon>Schistosomatidae</taxon>
        <taxon>Schistosoma</taxon>
    </lineage>
</organism>
<proteinExistence type="predicted"/>
<evidence type="ECO:0000256" key="3">
    <source>
        <dbReference type="ARBA" id="ARBA00022801"/>
    </source>
</evidence>
<dbReference type="WBParaSite" id="SCUD_0001238601-mRNA-1">
    <property type="protein sequence ID" value="SCUD_0001238601-mRNA-1"/>
    <property type="gene ID" value="SCUD_0001238601"/>
</dbReference>
<evidence type="ECO:0000256" key="1">
    <source>
        <dbReference type="ARBA" id="ARBA00022670"/>
    </source>
</evidence>
<keyword evidence="3" id="KW-0378">Hydrolase</keyword>
<dbReference type="Gene3D" id="1.10.8.10">
    <property type="entry name" value="DNA helicase RuvA subunit, C-terminal domain"/>
    <property type="match status" value="1"/>
</dbReference>
<dbReference type="InterPro" id="IPR056850">
    <property type="entry name" value="ARM_UBP34_24_USP9X_Y"/>
</dbReference>
<keyword evidence="1" id="KW-0645">Protease</keyword>
<reference evidence="5 6" key="2">
    <citation type="submission" date="2018-11" db="EMBL/GenBank/DDBJ databases">
        <authorList>
            <consortium name="Pathogen Informatics"/>
        </authorList>
    </citation>
    <scope>NUCLEOTIDE SEQUENCE [LARGE SCALE GENOMIC DNA]</scope>
    <source>
        <strain evidence="5">Dakar</strain>
        <strain evidence="6">Dakar, Senegal</strain>
    </source>
</reference>
<dbReference type="SUPFAM" id="SSF46934">
    <property type="entry name" value="UBA-like"/>
    <property type="match status" value="1"/>
</dbReference>
<dbReference type="AlphaFoldDB" id="A0A183KBJ5"/>
<dbReference type="InterPro" id="IPR015940">
    <property type="entry name" value="UBA"/>
</dbReference>
<keyword evidence="6" id="KW-1185">Reference proteome</keyword>
<dbReference type="STRING" id="6186.A0A183KBJ5"/>
<evidence type="ECO:0000313" key="5">
    <source>
        <dbReference type="EMBL" id="VDP48582.1"/>
    </source>
</evidence>